<evidence type="ECO:0000313" key="2">
    <source>
        <dbReference type="EMBL" id="KIM72451.1"/>
    </source>
</evidence>
<dbReference type="InParanoid" id="A0A0C3EXF3"/>
<protein>
    <submittedName>
        <fullName evidence="2">Uncharacterized protein</fullName>
    </submittedName>
</protein>
<gene>
    <name evidence="2" type="ORF">PILCRDRAFT_740497</name>
</gene>
<evidence type="ECO:0000313" key="3">
    <source>
        <dbReference type="Proteomes" id="UP000054166"/>
    </source>
</evidence>
<organism evidence="2 3">
    <name type="scientific">Piloderma croceum (strain F 1598)</name>
    <dbReference type="NCBI Taxonomy" id="765440"/>
    <lineage>
        <taxon>Eukaryota</taxon>
        <taxon>Fungi</taxon>
        <taxon>Dikarya</taxon>
        <taxon>Basidiomycota</taxon>
        <taxon>Agaricomycotina</taxon>
        <taxon>Agaricomycetes</taxon>
        <taxon>Agaricomycetidae</taxon>
        <taxon>Atheliales</taxon>
        <taxon>Atheliaceae</taxon>
        <taxon>Piloderma</taxon>
    </lineage>
</organism>
<dbReference type="EMBL" id="KN833130">
    <property type="protein sequence ID" value="KIM72451.1"/>
    <property type="molecule type" value="Genomic_DNA"/>
</dbReference>
<proteinExistence type="predicted"/>
<feature type="transmembrane region" description="Helical" evidence="1">
    <location>
        <begin position="25"/>
        <end position="48"/>
    </location>
</feature>
<keyword evidence="3" id="KW-1185">Reference proteome</keyword>
<accession>A0A0C3EXF3</accession>
<reference evidence="3" key="2">
    <citation type="submission" date="2015-01" db="EMBL/GenBank/DDBJ databases">
        <title>Evolutionary Origins and Diversification of the Mycorrhizal Mutualists.</title>
        <authorList>
            <consortium name="DOE Joint Genome Institute"/>
            <consortium name="Mycorrhizal Genomics Consortium"/>
            <person name="Kohler A."/>
            <person name="Kuo A."/>
            <person name="Nagy L.G."/>
            <person name="Floudas D."/>
            <person name="Copeland A."/>
            <person name="Barry K.W."/>
            <person name="Cichocki N."/>
            <person name="Veneault-Fourrey C."/>
            <person name="LaButti K."/>
            <person name="Lindquist E.A."/>
            <person name="Lipzen A."/>
            <person name="Lundell T."/>
            <person name="Morin E."/>
            <person name="Murat C."/>
            <person name="Riley R."/>
            <person name="Ohm R."/>
            <person name="Sun H."/>
            <person name="Tunlid A."/>
            <person name="Henrissat B."/>
            <person name="Grigoriev I.V."/>
            <person name="Hibbett D.S."/>
            <person name="Martin F."/>
        </authorList>
    </citation>
    <scope>NUCLEOTIDE SEQUENCE [LARGE SCALE GENOMIC DNA]</scope>
    <source>
        <strain evidence="3">F 1598</strain>
    </source>
</reference>
<dbReference type="Proteomes" id="UP000054166">
    <property type="component" value="Unassembled WGS sequence"/>
</dbReference>
<dbReference type="HOGENOM" id="CLU_2373558_0_0_1"/>
<keyword evidence="1" id="KW-0472">Membrane</keyword>
<name>A0A0C3EXF3_PILCF</name>
<keyword evidence="1" id="KW-0812">Transmembrane</keyword>
<keyword evidence="1" id="KW-1133">Transmembrane helix</keyword>
<sequence length="95" mass="11229">MSQLVYLYSLSPLVPPLSFDSPLCFLVLLNSSFYAALSVFFLTLFCRFCNFHIICRMRYLDHPSYHLVCDREVELVQLTYLMFYALDSTPFFIFN</sequence>
<evidence type="ECO:0000256" key="1">
    <source>
        <dbReference type="SAM" id="Phobius"/>
    </source>
</evidence>
<reference evidence="2 3" key="1">
    <citation type="submission" date="2014-04" db="EMBL/GenBank/DDBJ databases">
        <authorList>
            <consortium name="DOE Joint Genome Institute"/>
            <person name="Kuo A."/>
            <person name="Tarkka M."/>
            <person name="Buscot F."/>
            <person name="Kohler A."/>
            <person name="Nagy L.G."/>
            <person name="Floudas D."/>
            <person name="Copeland A."/>
            <person name="Barry K.W."/>
            <person name="Cichocki N."/>
            <person name="Veneault-Fourrey C."/>
            <person name="LaButti K."/>
            <person name="Lindquist E.A."/>
            <person name="Lipzen A."/>
            <person name="Lundell T."/>
            <person name="Morin E."/>
            <person name="Murat C."/>
            <person name="Sun H."/>
            <person name="Tunlid A."/>
            <person name="Henrissat B."/>
            <person name="Grigoriev I.V."/>
            <person name="Hibbett D.S."/>
            <person name="Martin F."/>
            <person name="Nordberg H.P."/>
            <person name="Cantor M.N."/>
            <person name="Hua S.X."/>
        </authorList>
    </citation>
    <scope>NUCLEOTIDE SEQUENCE [LARGE SCALE GENOMIC DNA]</scope>
    <source>
        <strain evidence="2 3">F 1598</strain>
    </source>
</reference>
<dbReference type="AlphaFoldDB" id="A0A0C3EXF3"/>